<organism evidence="9 10">
    <name type="scientific">Litoribrevibacter euphylliae</name>
    <dbReference type="NCBI Taxonomy" id="1834034"/>
    <lineage>
        <taxon>Bacteria</taxon>
        <taxon>Pseudomonadati</taxon>
        <taxon>Pseudomonadota</taxon>
        <taxon>Gammaproteobacteria</taxon>
        <taxon>Oceanospirillales</taxon>
        <taxon>Oceanospirillaceae</taxon>
        <taxon>Litoribrevibacter</taxon>
    </lineage>
</organism>
<feature type="transmembrane region" description="Helical" evidence="7">
    <location>
        <begin position="257"/>
        <end position="277"/>
    </location>
</feature>
<feature type="transmembrane region" description="Helical" evidence="7">
    <location>
        <begin position="226"/>
        <end position="245"/>
    </location>
</feature>
<gene>
    <name evidence="9" type="ORF">ACFOEK_02565</name>
</gene>
<dbReference type="InterPro" id="IPR022764">
    <property type="entry name" value="Peptidase_S54_rhomboid_dom"/>
</dbReference>
<protein>
    <submittedName>
        <fullName evidence="9">Rhomboid family intramembrane serine protease</fullName>
        <ecNumber evidence="9">3.4.21.105</ecNumber>
    </submittedName>
</protein>
<feature type="domain" description="Peptidase S54 rhomboid" evidence="8">
    <location>
        <begin position="134"/>
        <end position="273"/>
    </location>
</feature>
<evidence type="ECO:0000256" key="1">
    <source>
        <dbReference type="ARBA" id="ARBA00004141"/>
    </source>
</evidence>
<keyword evidence="6 7" id="KW-0472">Membrane</keyword>
<keyword evidence="5 7" id="KW-1133">Transmembrane helix</keyword>
<keyword evidence="10" id="KW-1185">Reference proteome</keyword>
<accession>A0ABV7HEC5</accession>
<keyword evidence="9" id="KW-0645">Protease</keyword>
<name>A0ABV7HEC5_9GAMM</name>
<evidence type="ECO:0000313" key="10">
    <source>
        <dbReference type="Proteomes" id="UP001595476"/>
    </source>
</evidence>
<dbReference type="GO" id="GO:0008233">
    <property type="term" value="F:peptidase activity"/>
    <property type="evidence" value="ECO:0007669"/>
    <property type="project" value="UniProtKB-KW"/>
</dbReference>
<comment type="similarity">
    <text evidence="2">Belongs to the peptidase S54 family.</text>
</comment>
<dbReference type="SUPFAM" id="SSF144091">
    <property type="entry name" value="Rhomboid-like"/>
    <property type="match status" value="1"/>
</dbReference>
<comment type="caution">
    <text evidence="9">The sequence shown here is derived from an EMBL/GenBank/DDBJ whole genome shotgun (WGS) entry which is preliminary data.</text>
</comment>
<keyword evidence="3 7" id="KW-0812">Transmembrane</keyword>
<dbReference type="GO" id="GO:0006508">
    <property type="term" value="P:proteolysis"/>
    <property type="evidence" value="ECO:0007669"/>
    <property type="project" value="UniProtKB-KW"/>
</dbReference>
<reference evidence="10" key="1">
    <citation type="journal article" date="2019" name="Int. J. Syst. Evol. Microbiol.">
        <title>The Global Catalogue of Microorganisms (GCM) 10K type strain sequencing project: providing services to taxonomists for standard genome sequencing and annotation.</title>
        <authorList>
            <consortium name="The Broad Institute Genomics Platform"/>
            <consortium name="The Broad Institute Genome Sequencing Center for Infectious Disease"/>
            <person name="Wu L."/>
            <person name="Ma J."/>
        </authorList>
    </citation>
    <scope>NUCLEOTIDE SEQUENCE [LARGE SCALE GENOMIC DNA]</scope>
    <source>
        <strain evidence="10">KCTC 52438</strain>
    </source>
</reference>
<evidence type="ECO:0000256" key="2">
    <source>
        <dbReference type="ARBA" id="ARBA00009045"/>
    </source>
</evidence>
<dbReference type="Proteomes" id="UP001595476">
    <property type="component" value="Unassembled WGS sequence"/>
</dbReference>
<feature type="transmembrane region" description="Helical" evidence="7">
    <location>
        <begin position="173"/>
        <end position="190"/>
    </location>
</feature>
<keyword evidence="4 9" id="KW-0378">Hydrolase</keyword>
<evidence type="ECO:0000256" key="6">
    <source>
        <dbReference type="ARBA" id="ARBA00023136"/>
    </source>
</evidence>
<feature type="transmembrane region" description="Helical" evidence="7">
    <location>
        <begin position="80"/>
        <end position="100"/>
    </location>
</feature>
<dbReference type="PANTHER" id="PTHR43731">
    <property type="entry name" value="RHOMBOID PROTEASE"/>
    <property type="match status" value="1"/>
</dbReference>
<dbReference type="InterPro" id="IPR050925">
    <property type="entry name" value="Rhomboid_protease_S54"/>
</dbReference>
<dbReference type="RefSeq" id="WP_386715727.1">
    <property type="nucleotide sequence ID" value="NZ_JBHRSZ010000002.1"/>
</dbReference>
<evidence type="ECO:0000313" key="9">
    <source>
        <dbReference type="EMBL" id="MFC3149906.1"/>
    </source>
</evidence>
<dbReference type="Pfam" id="PF01694">
    <property type="entry name" value="Rhomboid"/>
    <property type="match status" value="1"/>
</dbReference>
<sequence>MYKLGETQSSELVAQISARLWKAKIPHQVVSTAKDESPSSEIWLVREADLPLAMEILNSPDSEKTSQQTAKTPLIESLSYAHVTWFFIFVCLGIALLTGAGGNVETVSWFSIVPMEIRGNSLSPGTLEGVIAQGEFWRLFTPALIHFGGFHLVFNLLWVWEFGRRIEQLDGKLRLLVIVLASGVISNLAQYYSDSVFFGGMSGVIYAFLGYMVVLDKLSKVPKYNLPTGIVVFMLAWLALGFTQFTEALGLGRIANAAHAVGLLSGIGIALLVRLLFSSRSVK</sequence>
<dbReference type="PANTHER" id="PTHR43731:SF14">
    <property type="entry name" value="PRESENILIN-ASSOCIATED RHOMBOID-LIKE PROTEIN, MITOCHONDRIAL"/>
    <property type="match status" value="1"/>
</dbReference>
<evidence type="ECO:0000259" key="8">
    <source>
        <dbReference type="Pfam" id="PF01694"/>
    </source>
</evidence>
<proteinExistence type="inferred from homology"/>
<comment type="subcellular location">
    <subcellularLocation>
        <location evidence="1">Membrane</location>
        <topology evidence="1">Multi-pass membrane protein</topology>
    </subcellularLocation>
</comment>
<dbReference type="EMBL" id="JBHRSZ010000002">
    <property type="protein sequence ID" value="MFC3149906.1"/>
    <property type="molecule type" value="Genomic_DNA"/>
</dbReference>
<evidence type="ECO:0000256" key="5">
    <source>
        <dbReference type="ARBA" id="ARBA00022989"/>
    </source>
</evidence>
<evidence type="ECO:0000256" key="3">
    <source>
        <dbReference type="ARBA" id="ARBA00022692"/>
    </source>
</evidence>
<feature type="transmembrane region" description="Helical" evidence="7">
    <location>
        <begin position="196"/>
        <end position="214"/>
    </location>
</feature>
<dbReference type="InterPro" id="IPR035952">
    <property type="entry name" value="Rhomboid-like_sf"/>
</dbReference>
<evidence type="ECO:0000256" key="7">
    <source>
        <dbReference type="SAM" id="Phobius"/>
    </source>
</evidence>
<dbReference type="EC" id="3.4.21.105" evidence="9"/>
<feature type="transmembrane region" description="Helical" evidence="7">
    <location>
        <begin position="143"/>
        <end position="161"/>
    </location>
</feature>
<evidence type="ECO:0000256" key="4">
    <source>
        <dbReference type="ARBA" id="ARBA00022801"/>
    </source>
</evidence>
<dbReference type="Gene3D" id="1.20.1540.10">
    <property type="entry name" value="Rhomboid-like"/>
    <property type="match status" value="1"/>
</dbReference>